<protein>
    <recommendedName>
        <fullName evidence="3">30S ribosomal protein S21</fullName>
    </recommendedName>
</protein>
<reference evidence="1 2" key="1">
    <citation type="journal article" date="2016" name="Nat. Commun.">
        <title>Thousands of microbial genomes shed light on interconnected biogeochemical processes in an aquifer system.</title>
        <authorList>
            <person name="Anantharaman K."/>
            <person name="Brown C.T."/>
            <person name="Hug L.A."/>
            <person name="Sharon I."/>
            <person name="Castelle C.J."/>
            <person name="Probst A.J."/>
            <person name="Thomas B.C."/>
            <person name="Singh A."/>
            <person name="Wilkins M.J."/>
            <person name="Karaoz U."/>
            <person name="Brodie E.L."/>
            <person name="Williams K.H."/>
            <person name="Hubbard S.S."/>
            <person name="Banfield J.F."/>
        </authorList>
    </citation>
    <scope>NUCLEOTIDE SEQUENCE [LARGE SCALE GENOMIC DNA]</scope>
</reference>
<organism evidence="1 2">
    <name type="scientific">Candidatus Buchananbacteria bacterium RIFCSPLOWO2_01_FULL_46_12</name>
    <dbReference type="NCBI Taxonomy" id="1797546"/>
    <lineage>
        <taxon>Bacteria</taxon>
        <taxon>Candidatus Buchananiibacteriota</taxon>
    </lineage>
</organism>
<evidence type="ECO:0000313" key="2">
    <source>
        <dbReference type="Proteomes" id="UP000176512"/>
    </source>
</evidence>
<sequence length="76" mass="9015">MIRAKPFEIKKQERETNLSLVRRFTKRVKESGVLRSAKRSMFMARKQSPAKQKSAALRRIVKQEEYEKDYKLGKIS</sequence>
<accession>A0A1G1YQA5</accession>
<name>A0A1G1YQA5_9BACT</name>
<gene>
    <name evidence="1" type="ORF">A3A24_00655</name>
</gene>
<comment type="caution">
    <text evidence="1">The sequence shown here is derived from an EMBL/GenBank/DDBJ whole genome shotgun (WGS) entry which is preliminary data.</text>
</comment>
<evidence type="ECO:0000313" key="1">
    <source>
        <dbReference type="EMBL" id="OGY54501.1"/>
    </source>
</evidence>
<dbReference type="Proteomes" id="UP000176512">
    <property type="component" value="Unassembled WGS sequence"/>
</dbReference>
<proteinExistence type="predicted"/>
<evidence type="ECO:0008006" key="3">
    <source>
        <dbReference type="Google" id="ProtNLM"/>
    </source>
</evidence>
<dbReference type="EMBL" id="MHIP01000030">
    <property type="protein sequence ID" value="OGY54501.1"/>
    <property type="molecule type" value="Genomic_DNA"/>
</dbReference>
<dbReference type="AlphaFoldDB" id="A0A1G1YQA5"/>